<dbReference type="InterPro" id="IPR043129">
    <property type="entry name" value="ATPase_NBD"/>
</dbReference>
<dbReference type="PANTHER" id="PTHR18964">
    <property type="entry name" value="ROK (REPRESSOR, ORF, KINASE) FAMILY"/>
    <property type="match status" value="1"/>
</dbReference>
<dbReference type="GO" id="GO:0042732">
    <property type="term" value="P:D-xylose metabolic process"/>
    <property type="evidence" value="ECO:0007669"/>
    <property type="project" value="UniProtKB-KW"/>
</dbReference>
<organism evidence="4 5">
    <name type="scientific">Mediterraneibacter hominis</name>
    <dbReference type="NCBI Taxonomy" id="2763054"/>
    <lineage>
        <taxon>Bacteria</taxon>
        <taxon>Bacillati</taxon>
        <taxon>Bacillota</taxon>
        <taxon>Clostridia</taxon>
        <taxon>Lachnospirales</taxon>
        <taxon>Lachnospiraceae</taxon>
        <taxon>Mediterraneibacter</taxon>
    </lineage>
</organism>
<sequence length="412" mass="47643">MTKINIYDPRAVTLKRMKKKGSNSFTTSQDNRSLILKLIWKNSPISRKQLAEETGLKPATITIILQELLQQGIVKEHGIMDGGNGRKVKSFTMAEDFYAVVVRITGVYVKIALYNINIECLYIEKIFFESDDNIGEAIKLIKLHLKEIEKVADKEKIVCIMVGVEHIYRFIKNDYFVWDKMRGKYCHIGKVLHDETNYKVFVNRAANFSAYEAWECFYETEENKNNYATMVNIQMSYDLESVVIVNGEIMYGMNGLCGQIQDMKIERDSDKTYKDVATVPVLLHRAEELKVKYPDSYIQSVKNLNIRDVIEGYNRKDALCRQVYGECIYHLGYFIAQILNWLDLDMVNIGDEMPTTREFLCALQEEVAKYCEKEKAERVRAAVGVRESRRDPALVGGAKYTFSLLMDELEIY</sequence>
<gene>
    <name evidence="4" type="ORF">H8S37_11400</name>
</gene>
<name>A0A923LJR4_9FIRM</name>
<comment type="caution">
    <text evidence="4">The sequence shown here is derived from an EMBL/GenBank/DDBJ whole genome shotgun (WGS) entry which is preliminary data.</text>
</comment>
<dbReference type="AlphaFoldDB" id="A0A923LJR4"/>
<dbReference type="InterPro" id="IPR036388">
    <property type="entry name" value="WH-like_DNA-bd_sf"/>
</dbReference>
<dbReference type="SUPFAM" id="SSF53067">
    <property type="entry name" value="Actin-like ATPase domain"/>
    <property type="match status" value="1"/>
</dbReference>
<dbReference type="PANTHER" id="PTHR18964:SF149">
    <property type="entry name" value="BIFUNCTIONAL UDP-N-ACETYLGLUCOSAMINE 2-EPIMERASE_N-ACETYLMANNOSAMINE KINASE"/>
    <property type="match status" value="1"/>
</dbReference>
<dbReference type="InterPro" id="IPR000600">
    <property type="entry name" value="ROK"/>
</dbReference>
<evidence type="ECO:0000313" key="4">
    <source>
        <dbReference type="EMBL" id="MBC5689524.1"/>
    </source>
</evidence>
<dbReference type="InterPro" id="IPR036390">
    <property type="entry name" value="WH_DNA-bd_sf"/>
</dbReference>
<accession>A0A923LJR4</accession>
<dbReference type="RefSeq" id="WP_186876191.1">
    <property type="nucleotide sequence ID" value="NZ_JACOPF010000002.1"/>
</dbReference>
<dbReference type="Proteomes" id="UP000652477">
    <property type="component" value="Unassembled WGS sequence"/>
</dbReference>
<dbReference type="Gene3D" id="1.10.10.10">
    <property type="entry name" value="Winged helix-like DNA-binding domain superfamily/Winged helix DNA-binding domain"/>
    <property type="match status" value="1"/>
</dbReference>
<protein>
    <submittedName>
        <fullName evidence="4">ROK family transcriptional regulator</fullName>
    </submittedName>
</protein>
<keyword evidence="5" id="KW-1185">Reference proteome</keyword>
<proteinExistence type="inferred from homology"/>
<evidence type="ECO:0000256" key="1">
    <source>
        <dbReference type="ARBA" id="ARBA00002486"/>
    </source>
</evidence>
<evidence type="ECO:0000313" key="5">
    <source>
        <dbReference type="Proteomes" id="UP000652477"/>
    </source>
</evidence>
<reference evidence="4" key="1">
    <citation type="submission" date="2020-08" db="EMBL/GenBank/DDBJ databases">
        <title>Genome public.</title>
        <authorList>
            <person name="Liu C."/>
            <person name="Sun Q."/>
        </authorList>
    </citation>
    <scope>NUCLEOTIDE SEQUENCE</scope>
    <source>
        <strain evidence="4">NSJ-55</strain>
    </source>
</reference>
<keyword evidence="3" id="KW-0119">Carbohydrate metabolism</keyword>
<dbReference type="EMBL" id="JACOPF010000002">
    <property type="protein sequence ID" value="MBC5689524.1"/>
    <property type="molecule type" value="Genomic_DNA"/>
</dbReference>
<dbReference type="Gene3D" id="3.30.420.40">
    <property type="match status" value="2"/>
</dbReference>
<evidence type="ECO:0000256" key="2">
    <source>
        <dbReference type="ARBA" id="ARBA00006479"/>
    </source>
</evidence>
<dbReference type="Pfam" id="PF00480">
    <property type="entry name" value="ROK"/>
    <property type="match status" value="1"/>
</dbReference>
<evidence type="ECO:0000256" key="3">
    <source>
        <dbReference type="ARBA" id="ARBA00022629"/>
    </source>
</evidence>
<keyword evidence="3" id="KW-0859">Xylose metabolism</keyword>
<dbReference type="Pfam" id="PF13412">
    <property type="entry name" value="HTH_24"/>
    <property type="match status" value="1"/>
</dbReference>
<dbReference type="SUPFAM" id="SSF46785">
    <property type="entry name" value="Winged helix' DNA-binding domain"/>
    <property type="match status" value="1"/>
</dbReference>
<comment type="function">
    <text evidence="1">Transcriptional repressor of xylose-utilizing enzymes.</text>
</comment>
<comment type="similarity">
    <text evidence="2">Belongs to the ROK (NagC/XylR) family.</text>
</comment>